<accession>A0A397T956</accession>
<dbReference type="InterPro" id="IPR011990">
    <property type="entry name" value="TPR-like_helical_dom_sf"/>
</dbReference>
<dbReference type="SUPFAM" id="SSF81901">
    <property type="entry name" value="HCP-like"/>
    <property type="match status" value="1"/>
</dbReference>
<dbReference type="Proteomes" id="UP000265703">
    <property type="component" value="Unassembled WGS sequence"/>
</dbReference>
<dbReference type="Gene3D" id="1.25.40.10">
    <property type="entry name" value="Tetratricopeptide repeat domain"/>
    <property type="match status" value="2"/>
</dbReference>
<sequence length="107" mass="12254">MNKTKAFEWYMKSAIAGCANGQCKGTKKNKKKAFEWYSKSANAECAEGQYNLGFCYDIAEDEFAIAQDYIGDCYLYGDEDIDKAIYWYEKALYNGIEAAKYTLDDIH</sequence>
<reference evidence="1 2" key="1">
    <citation type="submission" date="2018-06" db="EMBL/GenBank/DDBJ databases">
        <title>Comparative genomics reveals the genomic features of Rhizophagus irregularis, R. cerebriforme, R. diaphanum and Gigaspora rosea, and their symbiotic lifestyle signature.</title>
        <authorList>
            <person name="Morin E."/>
            <person name="San Clemente H."/>
            <person name="Chen E.C.H."/>
            <person name="De La Providencia I."/>
            <person name="Hainaut M."/>
            <person name="Kuo A."/>
            <person name="Kohler A."/>
            <person name="Murat C."/>
            <person name="Tang N."/>
            <person name="Roy S."/>
            <person name="Loubradou J."/>
            <person name="Henrissat B."/>
            <person name="Grigoriev I.V."/>
            <person name="Corradi N."/>
            <person name="Roux C."/>
            <person name="Martin F.M."/>
        </authorList>
    </citation>
    <scope>NUCLEOTIDE SEQUENCE [LARGE SCALE GENOMIC DNA]</scope>
    <source>
        <strain evidence="1 2">DAOM 227022</strain>
    </source>
</reference>
<comment type="caution">
    <text evidence="1">The sequence shown here is derived from an EMBL/GenBank/DDBJ whole genome shotgun (WGS) entry which is preliminary data.</text>
</comment>
<dbReference type="SMART" id="SM00671">
    <property type="entry name" value="SEL1"/>
    <property type="match status" value="2"/>
</dbReference>
<organism evidence="1 2">
    <name type="scientific">Glomus cerebriforme</name>
    <dbReference type="NCBI Taxonomy" id="658196"/>
    <lineage>
        <taxon>Eukaryota</taxon>
        <taxon>Fungi</taxon>
        <taxon>Fungi incertae sedis</taxon>
        <taxon>Mucoromycota</taxon>
        <taxon>Glomeromycotina</taxon>
        <taxon>Glomeromycetes</taxon>
        <taxon>Glomerales</taxon>
        <taxon>Glomeraceae</taxon>
        <taxon>Glomus</taxon>
    </lineage>
</organism>
<keyword evidence="2" id="KW-1185">Reference proteome</keyword>
<dbReference type="Pfam" id="PF08238">
    <property type="entry name" value="Sel1"/>
    <property type="match status" value="4"/>
</dbReference>
<dbReference type="AlphaFoldDB" id="A0A397T956"/>
<dbReference type="OrthoDB" id="2384430at2759"/>
<evidence type="ECO:0000313" key="1">
    <source>
        <dbReference type="EMBL" id="RIA93426.1"/>
    </source>
</evidence>
<proteinExistence type="predicted"/>
<evidence type="ECO:0000313" key="2">
    <source>
        <dbReference type="Proteomes" id="UP000265703"/>
    </source>
</evidence>
<dbReference type="InterPro" id="IPR006597">
    <property type="entry name" value="Sel1-like"/>
</dbReference>
<name>A0A397T956_9GLOM</name>
<gene>
    <name evidence="1" type="ORF">C1645_735540</name>
</gene>
<dbReference type="EMBL" id="QKYT01000104">
    <property type="protein sequence ID" value="RIA93426.1"/>
    <property type="molecule type" value="Genomic_DNA"/>
</dbReference>
<protein>
    <submittedName>
        <fullName evidence="1">Uncharacterized protein</fullName>
    </submittedName>
</protein>